<dbReference type="SUPFAM" id="SSF52091">
    <property type="entry name" value="SpoIIaa-like"/>
    <property type="match status" value="1"/>
</dbReference>
<dbReference type="Pfam" id="PF01740">
    <property type="entry name" value="STAS"/>
    <property type="match status" value="1"/>
</dbReference>
<dbReference type="Gene3D" id="3.30.750.24">
    <property type="entry name" value="STAS domain"/>
    <property type="match status" value="1"/>
</dbReference>
<dbReference type="CDD" id="cd07043">
    <property type="entry name" value="STAS_anti-anti-sigma_factors"/>
    <property type="match status" value="1"/>
</dbReference>
<gene>
    <name evidence="2" type="ORF">QE417_003274</name>
</gene>
<dbReference type="RefSeq" id="WP_311951538.1">
    <property type="nucleotide sequence ID" value="NZ_JAVLVU010000001.1"/>
</dbReference>
<dbReference type="PANTHER" id="PTHR33495:SF2">
    <property type="entry name" value="ANTI-SIGMA FACTOR ANTAGONIST TM_1081-RELATED"/>
    <property type="match status" value="1"/>
</dbReference>
<evidence type="ECO:0000313" key="2">
    <source>
        <dbReference type="EMBL" id="MDT3404202.1"/>
    </source>
</evidence>
<organism evidence="2 3">
    <name type="scientific">Mucilaginibacter terrae</name>
    <dbReference type="NCBI Taxonomy" id="1955052"/>
    <lineage>
        <taxon>Bacteria</taxon>
        <taxon>Pseudomonadati</taxon>
        <taxon>Bacteroidota</taxon>
        <taxon>Sphingobacteriia</taxon>
        <taxon>Sphingobacteriales</taxon>
        <taxon>Sphingobacteriaceae</taxon>
        <taxon>Mucilaginibacter</taxon>
    </lineage>
</organism>
<dbReference type="Proteomes" id="UP001258315">
    <property type="component" value="Unassembled WGS sequence"/>
</dbReference>
<protein>
    <submittedName>
        <fullName evidence="2">Anti-sigma B factor antagonist</fullName>
    </submittedName>
</protein>
<evidence type="ECO:0000313" key="3">
    <source>
        <dbReference type="Proteomes" id="UP001258315"/>
    </source>
</evidence>
<dbReference type="PANTHER" id="PTHR33495">
    <property type="entry name" value="ANTI-SIGMA FACTOR ANTAGONIST TM_1081-RELATED-RELATED"/>
    <property type="match status" value="1"/>
</dbReference>
<name>A0ABU3GWR1_9SPHI</name>
<feature type="domain" description="STAS" evidence="1">
    <location>
        <begin position="20"/>
        <end position="112"/>
    </location>
</feature>
<accession>A0ABU3GWR1</accession>
<dbReference type="PROSITE" id="PS50801">
    <property type="entry name" value="STAS"/>
    <property type="match status" value="1"/>
</dbReference>
<dbReference type="EMBL" id="JAVLVU010000001">
    <property type="protein sequence ID" value="MDT3404202.1"/>
    <property type="molecule type" value="Genomic_DNA"/>
</dbReference>
<comment type="caution">
    <text evidence="2">The sequence shown here is derived from an EMBL/GenBank/DDBJ whole genome shotgun (WGS) entry which is preliminary data.</text>
</comment>
<keyword evidence="3" id="KW-1185">Reference proteome</keyword>
<sequence length="112" mass="12668">MFNILKEEPGHLLVQLTLTEANLSHADHFKEELIALLNLKKRNVWLNLSEVAYVDSSFLGALVAGLKHAIAMQCDVVLLGLQKDIEDLLKLIRLDKVFKIYSNEQEAQQAVQ</sequence>
<dbReference type="InterPro" id="IPR002645">
    <property type="entry name" value="STAS_dom"/>
</dbReference>
<evidence type="ECO:0000259" key="1">
    <source>
        <dbReference type="PROSITE" id="PS50801"/>
    </source>
</evidence>
<reference evidence="3" key="1">
    <citation type="submission" date="2023-07" db="EMBL/GenBank/DDBJ databases">
        <title>Functional and genomic diversity of the sorghum phyllosphere microbiome.</title>
        <authorList>
            <person name="Shade A."/>
        </authorList>
    </citation>
    <scope>NUCLEOTIDE SEQUENCE [LARGE SCALE GENOMIC DNA]</scope>
    <source>
        <strain evidence="3">SORGH_AS_0422</strain>
    </source>
</reference>
<dbReference type="InterPro" id="IPR036513">
    <property type="entry name" value="STAS_dom_sf"/>
</dbReference>
<proteinExistence type="predicted"/>